<keyword evidence="4 6" id="KW-0067">ATP-binding</keyword>
<keyword evidence="11" id="KW-1185">Reference proteome</keyword>
<dbReference type="InterPro" id="IPR027640">
    <property type="entry name" value="Kinesin-like_fam"/>
</dbReference>
<dbReference type="GO" id="GO:0008017">
    <property type="term" value="F:microtubule binding"/>
    <property type="evidence" value="ECO:0007669"/>
    <property type="project" value="InterPro"/>
</dbReference>
<keyword evidence="8" id="KW-0175">Coiled coil</keyword>
<evidence type="ECO:0000256" key="8">
    <source>
        <dbReference type="SAM" id="Coils"/>
    </source>
</evidence>
<dbReference type="PROSITE" id="PS50067">
    <property type="entry name" value="KINESIN_MOTOR_2"/>
    <property type="match status" value="1"/>
</dbReference>
<evidence type="ECO:0000256" key="3">
    <source>
        <dbReference type="ARBA" id="ARBA00022741"/>
    </source>
</evidence>
<dbReference type="PROSITE" id="PS00411">
    <property type="entry name" value="KINESIN_MOTOR_1"/>
    <property type="match status" value="1"/>
</dbReference>
<evidence type="ECO:0000313" key="11">
    <source>
        <dbReference type="Proteomes" id="UP000298416"/>
    </source>
</evidence>
<reference evidence="10" key="1">
    <citation type="submission" date="2018-01" db="EMBL/GenBank/DDBJ databases">
        <authorList>
            <person name="Mao J.F."/>
        </authorList>
    </citation>
    <scope>NUCLEOTIDE SEQUENCE</scope>
    <source>
        <strain evidence="10">Huo1</strain>
        <tissue evidence="10">Leaf</tissue>
    </source>
</reference>
<dbReference type="GO" id="GO:0005524">
    <property type="term" value="F:ATP binding"/>
    <property type="evidence" value="ECO:0007669"/>
    <property type="project" value="UniProtKB-UniRule"/>
</dbReference>
<feature type="binding site" evidence="6">
    <location>
        <begin position="526"/>
        <end position="533"/>
    </location>
    <ligand>
        <name>ATP</name>
        <dbReference type="ChEBI" id="CHEBI:30616"/>
    </ligand>
</feature>
<evidence type="ECO:0000256" key="1">
    <source>
        <dbReference type="ARBA" id="ARBA00010899"/>
    </source>
</evidence>
<feature type="domain" description="Kinesin motor" evidence="9">
    <location>
        <begin position="441"/>
        <end position="779"/>
    </location>
</feature>
<evidence type="ECO:0000256" key="7">
    <source>
        <dbReference type="RuleBase" id="RU000394"/>
    </source>
</evidence>
<keyword evidence="2 7" id="KW-0493">Microtubule</keyword>
<dbReference type="OrthoDB" id="3176171at2759"/>
<name>A0A8X8W3M8_SALSN</name>
<reference evidence="10" key="2">
    <citation type="submission" date="2020-08" db="EMBL/GenBank/DDBJ databases">
        <title>Plant Genome Project.</title>
        <authorList>
            <person name="Zhang R.-G."/>
        </authorList>
    </citation>
    <scope>NUCLEOTIDE SEQUENCE</scope>
    <source>
        <strain evidence="10">Huo1</strain>
        <tissue evidence="10">Leaf</tissue>
    </source>
</reference>
<accession>A0A8X8W3M8</accession>
<dbReference type="Pfam" id="PF00225">
    <property type="entry name" value="Kinesin"/>
    <property type="match status" value="1"/>
</dbReference>
<dbReference type="CDD" id="cd01366">
    <property type="entry name" value="KISc_C_terminal"/>
    <property type="match status" value="1"/>
</dbReference>
<comment type="caution">
    <text evidence="10">The sequence shown here is derived from an EMBL/GenBank/DDBJ whole genome shotgun (WGS) entry which is preliminary data.</text>
</comment>
<evidence type="ECO:0000256" key="2">
    <source>
        <dbReference type="ARBA" id="ARBA00022701"/>
    </source>
</evidence>
<feature type="coiled-coil region" evidence="8">
    <location>
        <begin position="211"/>
        <end position="266"/>
    </location>
</feature>
<dbReference type="EMBL" id="PNBA02000021">
    <property type="protein sequence ID" value="KAG6387393.1"/>
    <property type="molecule type" value="Genomic_DNA"/>
</dbReference>
<gene>
    <name evidence="10" type="ORF">SASPL_152580</name>
</gene>
<proteinExistence type="inferred from homology"/>
<dbReference type="PANTHER" id="PTHR47972:SF46">
    <property type="entry name" value="KINESIN-LIKE PROTEIN"/>
    <property type="match status" value="1"/>
</dbReference>
<comment type="similarity">
    <text evidence="1">Belongs to the TRAFAC class myosin-kinesin ATPase superfamily. Kinesin family. KIN-14 subfamily.</text>
</comment>
<sequence length="800" mass="90179">MASMNQNKAPSQTSFSSINSKCSSIDEVSIDKKRSTKMATRTRTQTQTQTRRAFSIVNGGQDLPPIPSNSGSDCGAVEFSRDDVEALLNEKLKKNLNYREKNDKMIDFIKRLKQCIKWFMQLEANCVEEQEKIKKLLELAEKNCDDTELMMKAREDELNSIIMELRKNLEALQSKFAKEEVDKLEALDSLARERDSRVAAEKLQASLSEDLRQSQLDNASANQKVQSLNDTYRRLQEFNTSLHQWNSRLQSDLETTNTMLKRVQEEKAAIVENLSSLRGHYTSLQEQLSLSRASQDEAIKQKEALGCEVSCLRGDLQQVREDRDRHLSQVQGLQSEVSNFKECTEKYTADLETQSTKTMELESTCFVQSEQIRRLHEQLASAQQKLQLSDLSAMETRSEFEENQAYILELKSRLADADLKIVEGEKVRKKLHNTILELKGNIRVFCRVRPLLSDDGVGNDVKVVSFPTSMEAQGRGIDLSQNGQKHSFTFDKVFVPDNSQEDVFVEISQLVQSALDGYKVCIFAYGQTGSGKTYTMMGKPGLLDQKGLIPRSLEQVFQTKQMLEAQGWKYEMQVSMLEIYNEAIRDLLSTNKSTFDASRVENSAKQYAIKHDANGNTFVSDLTILDVRSSREVSYLLERAAQSRSVGKTQMNEQSSRSHFVFTLRIVGVNESTDQQVQGVLNLIDLAGSERLSKSGSTGDRLKETQAINKSLSSLSDVIFALAKKEEHVPFRNSKLTYLLQPCLGGDSKTLMFVNVSPDPASVGESLCSLRFAARVNACEIGIPRRQTNLRSTDSRLSIG</sequence>
<dbReference type="SMART" id="SM00129">
    <property type="entry name" value="KISc"/>
    <property type="match status" value="1"/>
</dbReference>
<keyword evidence="5 6" id="KW-0505">Motor protein</keyword>
<dbReference type="GO" id="GO:0005874">
    <property type="term" value="C:microtubule"/>
    <property type="evidence" value="ECO:0007669"/>
    <property type="project" value="UniProtKB-KW"/>
</dbReference>
<evidence type="ECO:0000256" key="4">
    <source>
        <dbReference type="ARBA" id="ARBA00022840"/>
    </source>
</evidence>
<dbReference type="InterPro" id="IPR019821">
    <property type="entry name" value="Kinesin_motor_CS"/>
</dbReference>
<evidence type="ECO:0000313" key="10">
    <source>
        <dbReference type="EMBL" id="KAG6387393.1"/>
    </source>
</evidence>
<dbReference type="AlphaFoldDB" id="A0A8X8W3M8"/>
<dbReference type="Proteomes" id="UP000298416">
    <property type="component" value="Unassembled WGS sequence"/>
</dbReference>
<organism evidence="10">
    <name type="scientific">Salvia splendens</name>
    <name type="common">Scarlet sage</name>
    <dbReference type="NCBI Taxonomy" id="180675"/>
    <lineage>
        <taxon>Eukaryota</taxon>
        <taxon>Viridiplantae</taxon>
        <taxon>Streptophyta</taxon>
        <taxon>Embryophyta</taxon>
        <taxon>Tracheophyta</taxon>
        <taxon>Spermatophyta</taxon>
        <taxon>Magnoliopsida</taxon>
        <taxon>eudicotyledons</taxon>
        <taxon>Gunneridae</taxon>
        <taxon>Pentapetalae</taxon>
        <taxon>asterids</taxon>
        <taxon>lamiids</taxon>
        <taxon>Lamiales</taxon>
        <taxon>Lamiaceae</taxon>
        <taxon>Nepetoideae</taxon>
        <taxon>Mentheae</taxon>
        <taxon>Salviinae</taxon>
        <taxon>Salvia</taxon>
        <taxon>Salvia subgen. Calosphace</taxon>
        <taxon>core Calosphace</taxon>
    </lineage>
</organism>
<evidence type="ECO:0000256" key="6">
    <source>
        <dbReference type="PROSITE-ProRule" id="PRU00283"/>
    </source>
</evidence>
<feature type="coiled-coil region" evidence="8">
    <location>
        <begin position="119"/>
        <end position="182"/>
    </location>
</feature>
<keyword evidence="3 6" id="KW-0547">Nucleotide-binding</keyword>
<dbReference type="GO" id="GO:0003777">
    <property type="term" value="F:microtubule motor activity"/>
    <property type="evidence" value="ECO:0007669"/>
    <property type="project" value="InterPro"/>
</dbReference>
<evidence type="ECO:0000259" key="9">
    <source>
        <dbReference type="PROSITE" id="PS50067"/>
    </source>
</evidence>
<protein>
    <recommendedName>
        <fullName evidence="7">Kinesin-like protein</fullName>
    </recommendedName>
</protein>
<dbReference type="FunFam" id="3.40.850.10:FF:000048">
    <property type="entry name" value="Kinesin-like protein"/>
    <property type="match status" value="1"/>
</dbReference>
<evidence type="ECO:0000256" key="5">
    <source>
        <dbReference type="ARBA" id="ARBA00023175"/>
    </source>
</evidence>
<dbReference type="PANTHER" id="PTHR47972">
    <property type="entry name" value="KINESIN-LIKE PROTEIN KLP-3"/>
    <property type="match status" value="1"/>
</dbReference>
<dbReference type="GO" id="GO:0007018">
    <property type="term" value="P:microtubule-based movement"/>
    <property type="evidence" value="ECO:0007669"/>
    <property type="project" value="InterPro"/>
</dbReference>
<dbReference type="InterPro" id="IPR001752">
    <property type="entry name" value="Kinesin_motor_dom"/>
</dbReference>